<dbReference type="PANTHER" id="PTHR11527">
    <property type="entry name" value="HEAT-SHOCK PROTEIN 20 FAMILY MEMBER"/>
    <property type="match status" value="1"/>
</dbReference>
<dbReference type="EMBL" id="JAVDPF010000056">
    <property type="protein sequence ID" value="KAL1865830.1"/>
    <property type="molecule type" value="Genomic_DNA"/>
</dbReference>
<dbReference type="InterPro" id="IPR031107">
    <property type="entry name" value="Small_HSP"/>
</dbReference>
<accession>A0ABR3WQW1</accession>
<comment type="similarity">
    <text evidence="2 3">Belongs to the small heat shock protein (HSP20) family.</text>
</comment>
<dbReference type="PROSITE" id="PS01031">
    <property type="entry name" value="SHSP"/>
    <property type="match status" value="1"/>
</dbReference>
<dbReference type="InterPro" id="IPR008978">
    <property type="entry name" value="HSP20-like_chaperone"/>
</dbReference>
<dbReference type="Pfam" id="PF00011">
    <property type="entry name" value="HSP20"/>
    <property type="match status" value="1"/>
</dbReference>
<evidence type="ECO:0000256" key="2">
    <source>
        <dbReference type="PROSITE-ProRule" id="PRU00285"/>
    </source>
</evidence>
<feature type="domain" description="SHSP" evidence="4">
    <location>
        <begin position="81"/>
        <end position="201"/>
    </location>
</feature>
<dbReference type="CDD" id="cd06464">
    <property type="entry name" value="ACD_sHsps-like"/>
    <property type="match status" value="1"/>
</dbReference>
<keyword evidence="6" id="KW-1185">Reference proteome</keyword>
<organism evidence="5 6">
    <name type="scientific">Paecilomyces lecythidis</name>
    <dbReference type="NCBI Taxonomy" id="3004212"/>
    <lineage>
        <taxon>Eukaryota</taxon>
        <taxon>Fungi</taxon>
        <taxon>Dikarya</taxon>
        <taxon>Ascomycota</taxon>
        <taxon>Pezizomycotina</taxon>
        <taxon>Eurotiomycetes</taxon>
        <taxon>Eurotiomycetidae</taxon>
        <taxon>Eurotiales</taxon>
        <taxon>Thermoascaceae</taxon>
        <taxon>Paecilomyces</taxon>
    </lineage>
</organism>
<evidence type="ECO:0000313" key="5">
    <source>
        <dbReference type="EMBL" id="KAL1865830.1"/>
    </source>
</evidence>
<keyword evidence="1" id="KW-0346">Stress response</keyword>
<comment type="caution">
    <text evidence="5">The sequence shown here is derived from an EMBL/GenBank/DDBJ whole genome shotgun (WGS) entry which is preliminary data.</text>
</comment>
<evidence type="ECO:0000256" key="3">
    <source>
        <dbReference type="RuleBase" id="RU003616"/>
    </source>
</evidence>
<dbReference type="Gene3D" id="2.60.40.790">
    <property type="match status" value="1"/>
</dbReference>
<dbReference type="SUPFAM" id="SSF49764">
    <property type="entry name" value="HSP20-like chaperones"/>
    <property type="match status" value="1"/>
</dbReference>
<evidence type="ECO:0000256" key="1">
    <source>
        <dbReference type="ARBA" id="ARBA00023016"/>
    </source>
</evidence>
<evidence type="ECO:0000313" key="6">
    <source>
        <dbReference type="Proteomes" id="UP001583193"/>
    </source>
</evidence>
<dbReference type="Proteomes" id="UP001583193">
    <property type="component" value="Unassembled WGS sequence"/>
</dbReference>
<name>A0ABR3WQW1_9EURO</name>
<reference evidence="5 6" key="1">
    <citation type="journal article" date="2024" name="IMA Fungus">
        <title>IMA Genome - F19 : A genome assembly and annotation guide to empower mycologists, including annotated draft genome sequences of Ceratocystis pirilliformis, Diaporthe australafricana, Fusarium ophioides, Paecilomyces lecythidis, and Sporothrix stenoceras.</title>
        <authorList>
            <person name="Aylward J."/>
            <person name="Wilson A.M."/>
            <person name="Visagie C.M."/>
            <person name="Spraker J."/>
            <person name="Barnes I."/>
            <person name="Buitendag C."/>
            <person name="Ceriani C."/>
            <person name="Del Mar Angel L."/>
            <person name="du Plessis D."/>
            <person name="Fuchs T."/>
            <person name="Gasser K."/>
            <person name="Kramer D."/>
            <person name="Li W."/>
            <person name="Munsamy K."/>
            <person name="Piso A."/>
            <person name="Price J.L."/>
            <person name="Sonnekus B."/>
            <person name="Thomas C."/>
            <person name="van der Nest A."/>
            <person name="van Dijk A."/>
            <person name="van Heerden A."/>
            <person name="van Vuuren N."/>
            <person name="Yilmaz N."/>
            <person name="Duong T.A."/>
            <person name="van der Merwe N.A."/>
            <person name="Wingfield M.J."/>
            <person name="Wingfield B.D."/>
        </authorList>
    </citation>
    <scope>NUCLEOTIDE SEQUENCE [LARGE SCALE GENOMIC DNA]</scope>
    <source>
        <strain evidence="5 6">CMW 18167</strain>
    </source>
</reference>
<protein>
    <recommendedName>
        <fullName evidence="4">SHSP domain-containing protein</fullName>
    </recommendedName>
</protein>
<gene>
    <name evidence="5" type="ORF">Plec18167_009268</name>
</gene>
<dbReference type="InterPro" id="IPR002068">
    <property type="entry name" value="A-crystallin/Hsp20_dom"/>
</dbReference>
<evidence type="ECO:0000259" key="4">
    <source>
        <dbReference type="PROSITE" id="PS01031"/>
    </source>
</evidence>
<proteinExistence type="inferred from homology"/>
<sequence length="201" mass="22509">MSARSISKVLPSTKALLRPTTAATQSVIPRRVLPTPQVYAPRNIPVRTMSLIPRWPEGEFGSLFRLLDDYSDHVASRNAPTGLRSFAPRFDVRETKEGYHLDGELPGIAQKDVDIEFTDPHTLVVKGKTEREYTSPKAGEEDKNADHRYWVSERSIGEFHRTFTFPTRVDQDRVKANLKNGVLSIEIPKAAPAAAKKITVS</sequence>